<accession>A0A8J7H2C5</accession>
<comment type="caution">
    <text evidence="2">The sequence shown here is derived from an EMBL/GenBank/DDBJ whole genome shotgun (WGS) entry which is preliminary data.</text>
</comment>
<dbReference type="Proteomes" id="UP000622552">
    <property type="component" value="Unassembled WGS sequence"/>
</dbReference>
<keyword evidence="3" id="KW-1185">Reference proteome</keyword>
<proteinExistence type="predicted"/>
<dbReference type="InterPro" id="IPR003737">
    <property type="entry name" value="GlcNAc_PI_deacetylase-related"/>
</dbReference>
<dbReference type="Pfam" id="PF02585">
    <property type="entry name" value="PIG-L"/>
    <property type="match status" value="1"/>
</dbReference>
<dbReference type="GO" id="GO:0016811">
    <property type="term" value="F:hydrolase activity, acting on carbon-nitrogen (but not peptide) bonds, in linear amides"/>
    <property type="evidence" value="ECO:0007669"/>
    <property type="project" value="TreeGrafter"/>
</dbReference>
<dbReference type="GO" id="GO:0016137">
    <property type="term" value="P:glycoside metabolic process"/>
    <property type="evidence" value="ECO:0007669"/>
    <property type="project" value="UniProtKB-ARBA"/>
</dbReference>
<dbReference type="RefSeq" id="WP_233472690.1">
    <property type="nucleotide sequence ID" value="NZ_BONS01000005.1"/>
</dbReference>
<dbReference type="Gene3D" id="3.40.50.10320">
    <property type="entry name" value="LmbE-like"/>
    <property type="match status" value="1"/>
</dbReference>
<protein>
    <submittedName>
        <fullName evidence="2">LmbE family N-acetylglucosaminyl deacetylase</fullName>
    </submittedName>
</protein>
<sequence>MVTRHGHLLTVMAHADDAELWAGGTLCRHAHLGWRTSIAVPASDPVRDGEAAAGADVLGARLHLLPDMTIATVAALLAELRPDVVITHPADDVHPDHRHASGVVLGALPEVVIATGRPGRVYTCDSYNNLDQHGRPLDLPVVIDTTDYHHTKIKALLAHESQPIAEHFGPMAETLGRLHGHRIGTGFGEGFRPVPVLGRIPATDTL</sequence>
<dbReference type="PANTHER" id="PTHR12993">
    <property type="entry name" value="N-ACETYLGLUCOSAMINYL-PHOSPHATIDYLINOSITOL DE-N-ACETYLASE-RELATED"/>
    <property type="match status" value="1"/>
</dbReference>
<name>A0A8J7H2C5_9ACTN</name>
<dbReference type="AlphaFoldDB" id="A0A8J7H2C5"/>
<gene>
    <name evidence="2" type="ORF">IW245_006637</name>
</gene>
<organism evidence="2 3">
    <name type="scientific">Longispora fulva</name>
    <dbReference type="NCBI Taxonomy" id="619741"/>
    <lineage>
        <taxon>Bacteria</taxon>
        <taxon>Bacillati</taxon>
        <taxon>Actinomycetota</taxon>
        <taxon>Actinomycetes</taxon>
        <taxon>Micromonosporales</taxon>
        <taxon>Micromonosporaceae</taxon>
        <taxon>Longispora</taxon>
    </lineage>
</organism>
<keyword evidence="1" id="KW-0862">Zinc</keyword>
<dbReference type="InterPro" id="IPR024078">
    <property type="entry name" value="LmbE-like_dom_sf"/>
</dbReference>
<dbReference type="EMBL" id="JADOUF010000001">
    <property type="protein sequence ID" value="MBG6140443.1"/>
    <property type="molecule type" value="Genomic_DNA"/>
</dbReference>
<dbReference type="SUPFAM" id="SSF102588">
    <property type="entry name" value="LmbE-like"/>
    <property type="match status" value="1"/>
</dbReference>
<evidence type="ECO:0000313" key="3">
    <source>
        <dbReference type="Proteomes" id="UP000622552"/>
    </source>
</evidence>
<evidence type="ECO:0000313" key="2">
    <source>
        <dbReference type="EMBL" id="MBG6140443.1"/>
    </source>
</evidence>
<reference evidence="2" key="1">
    <citation type="submission" date="2020-11" db="EMBL/GenBank/DDBJ databases">
        <title>Sequencing the genomes of 1000 actinobacteria strains.</title>
        <authorList>
            <person name="Klenk H.-P."/>
        </authorList>
    </citation>
    <scope>NUCLEOTIDE SEQUENCE</scope>
    <source>
        <strain evidence="2">DSM 45356</strain>
    </source>
</reference>
<dbReference type="PANTHER" id="PTHR12993:SF30">
    <property type="entry name" value="N-ACETYL-ALPHA-D-GLUCOSAMINYL L-MALATE DEACETYLASE 1"/>
    <property type="match status" value="1"/>
</dbReference>
<evidence type="ECO:0000256" key="1">
    <source>
        <dbReference type="ARBA" id="ARBA00022833"/>
    </source>
</evidence>